<dbReference type="PROSITE" id="PS51257">
    <property type="entry name" value="PROKAR_LIPOPROTEIN"/>
    <property type="match status" value="1"/>
</dbReference>
<name>A0A9E7R282_9EURY</name>
<keyword evidence="2" id="KW-1185">Reference proteome</keyword>
<dbReference type="Pfam" id="PF11376">
    <property type="entry name" value="DUF3179"/>
    <property type="match status" value="2"/>
</dbReference>
<accession>A0A9E7R282</accession>
<dbReference type="RefSeq" id="WP_260592883.1">
    <property type="nucleotide sequence ID" value="NZ_CP104003.1"/>
</dbReference>
<dbReference type="GeneID" id="74944234"/>
<reference evidence="1" key="1">
    <citation type="submission" date="2022-09" db="EMBL/GenBank/DDBJ databases">
        <title>Diverse halophilic archaea isolated from saline environments.</title>
        <authorList>
            <person name="Cui H.-L."/>
        </authorList>
    </citation>
    <scope>NUCLEOTIDE SEQUENCE</scope>
    <source>
        <strain evidence="1">ZS-35-S2</strain>
    </source>
</reference>
<dbReference type="Proteomes" id="UP001057580">
    <property type="component" value="Chromosome"/>
</dbReference>
<proteinExistence type="predicted"/>
<gene>
    <name evidence="1" type="ORF">N0B31_17390</name>
</gene>
<evidence type="ECO:0000313" key="2">
    <source>
        <dbReference type="Proteomes" id="UP001057580"/>
    </source>
</evidence>
<evidence type="ECO:0000313" key="1">
    <source>
        <dbReference type="EMBL" id="UWM53889.1"/>
    </source>
</evidence>
<protein>
    <submittedName>
        <fullName evidence="1">DUF3179 domain-containing protein</fullName>
    </submittedName>
</protein>
<sequence length="250" mass="26730">MNRRRLLAAVGTLGTASLAGCTLGYTGPTPRPDADAGEDFAELGFPSTICEEELRPNLIPAIDDPVFAADWSDPRIPERFRRTGGLTDDRQVVGIERGGVARAYPLAILRRNEVVNDTVGGPLLVTYCPLCRSGLVARREVDSEPTTFGVSGLLWKPPDAYAAASEADGDVFVAGEGLGEDPSIRNTGNLVLYDVATESRWSQLAARAICGPKTGTDFEILPSTVATWGEWKAEYPDTEVLLPPPISGTL</sequence>
<dbReference type="EMBL" id="CP104003">
    <property type="protein sequence ID" value="UWM53889.1"/>
    <property type="molecule type" value="Genomic_DNA"/>
</dbReference>
<dbReference type="InterPro" id="IPR021516">
    <property type="entry name" value="DUF3179"/>
</dbReference>
<dbReference type="KEGG" id="ssai:N0B31_17390"/>
<dbReference type="AlphaFoldDB" id="A0A9E7R282"/>
<organism evidence="1 2">
    <name type="scientific">Salinirubellus salinus</name>
    <dbReference type="NCBI Taxonomy" id="1364945"/>
    <lineage>
        <taxon>Archaea</taxon>
        <taxon>Methanobacteriati</taxon>
        <taxon>Methanobacteriota</taxon>
        <taxon>Stenosarchaea group</taxon>
        <taxon>Halobacteria</taxon>
        <taxon>Halobacteriales</taxon>
        <taxon>Natronomonadaceae</taxon>
        <taxon>Salinirubellus</taxon>
    </lineage>
</organism>